<dbReference type="PROSITE" id="PS51352">
    <property type="entry name" value="THIOREDOXIN_2"/>
    <property type="match status" value="1"/>
</dbReference>
<organism evidence="14 15">
    <name type="scientific">candidate division CPR2 bacterium GW2011_GWC2_39_10</name>
    <dbReference type="NCBI Taxonomy" id="1618345"/>
    <lineage>
        <taxon>Bacteria</taxon>
        <taxon>Bacteria division CPR2</taxon>
    </lineage>
</organism>
<comment type="similarity">
    <text evidence="10">Belongs to the peroxiredoxin family. BCP/PrxQ subfamily.</text>
</comment>
<evidence type="ECO:0000313" key="15">
    <source>
        <dbReference type="Proteomes" id="UP000034207"/>
    </source>
</evidence>
<dbReference type="NCBIfam" id="NF006960">
    <property type="entry name" value="PRK09437.1"/>
    <property type="match status" value="1"/>
</dbReference>
<evidence type="ECO:0000313" key="14">
    <source>
        <dbReference type="EMBL" id="KKQ93410.1"/>
    </source>
</evidence>
<dbReference type="InterPro" id="IPR013766">
    <property type="entry name" value="Thioredoxin_domain"/>
</dbReference>
<dbReference type="PIRSF" id="PIRSF000239">
    <property type="entry name" value="AHPC"/>
    <property type="match status" value="1"/>
</dbReference>
<keyword evidence="5" id="KW-0049">Antioxidant</keyword>
<dbReference type="EMBL" id="LBVV01000020">
    <property type="protein sequence ID" value="KKQ93410.1"/>
    <property type="molecule type" value="Genomic_DNA"/>
</dbReference>
<evidence type="ECO:0000256" key="6">
    <source>
        <dbReference type="ARBA" id="ARBA00023002"/>
    </source>
</evidence>
<dbReference type="InterPro" id="IPR000866">
    <property type="entry name" value="AhpC/TSA"/>
</dbReference>
<feature type="domain" description="Thioredoxin" evidence="13">
    <location>
        <begin position="1"/>
        <end position="148"/>
    </location>
</feature>
<dbReference type="EC" id="1.11.1.24" evidence="3"/>
<evidence type="ECO:0000256" key="4">
    <source>
        <dbReference type="ARBA" id="ARBA00022559"/>
    </source>
</evidence>
<keyword evidence="4" id="KW-0575">Peroxidase</keyword>
<dbReference type="PANTHER" id="PTHR42801">
    <property type="entry name" value="THIOREDOXIN-DEPENDENT PEROXIDE REDUCTASE"/>
    <property type="match status" value="1"/>
</dbReference>
<dbReference type="GO" id="GO:0005737">
    <property type="term" value="C:cytoplasm"/>
    <property type="evidence" value="ECO:0007669"/>
    <property type="project" value="TreeGrafter"/>
</dbReference>
<gene>
    <name evidence="14" type="ORF">UT18_C0020G0017</name>
</gene>
<dbReference type="InterPro" id="IPR024706">
    <property type="entry name" value="Peroxiredoxin_AhpC-typ"/>
</dbReference>
<evidence type="ECO:0000256" key="12">
    <source>
        <dbReference type="PIRSR" id="PIRSR000239-1"/>
    </source>
</evidence>
<reference evidence="14 15" key="1">
    <citation type="journal article" date="2015" name="Nature">
        <title>rRNA introns, odd ribosomes, and small enigmatic genomes across a large radiation of phyla.</title>
        <authorList>
            <person name="Brown C.T."/>
            <person name="Hug L.A."/>
            <person name="Thomas B.C."/>
            <person name="Sharon I."/>
            <person name="Castelle C.J."/>
            <person name="Singh A."/>
            <person name="Wilkins M.J."/>
            <person name="Williams K.H."/>
            <person name="Banfield J.F."/>
        </authorList>
    </citation>
    <scope>NUCLEOTIDE SEQUENCE [LARGE SCALE GENOMIC DNA]</scope>
</reference>
<comment type="caution">
    <text evidence="14">The sequence shown here is derived from an EMBL/GenBank/DDBJ whole genome shotgun (WGS) entry which is preliminary data.</text>
</comment>
<dbReference type="GO" id="GO:0034599">
    <property type="term" value="P:cellular response to oxidative stress"/>
    <property type="evidence" value="ECO:0007669"/>
    <property type="project" value="TreeGrafter"/>
</dbReference>
<evidence type="ECO:0000256" key="1">
    <source>
        <dbReference type="ARBA" id="ARBA00003330"/>
    </source>
</evidence>
<comment type="subunit">
    <text evidence="2">Monomer.</text>
</comment>
<sequence length="148" mass="17217">MKINDNAFDFELKDADGNLIKLSDYKDKTVILYFYPKDNTPGCTKEACNIRDNLSSLKKKGLIIFGISLDNDESHKKFTEKYNLNFPLLSDNDKKVSKAYGIYVKKNMYGKEYYGIKRTTFIIEKMKIKNIIEKVDVENHAKQILELL</sequence>
<keyword evidence="7" id="KW-1015">Disulfide bond</keyword>
<comment type="function">
    <text evidence="1">Thiol-specific peroxidase that catalyzes the reduction of hydrogen peroxide and organic hydroperoxides to water and alcohols, respectively. Plays a role in cell protection against oxidative stress by detoxifying peroxides and as sensor of hydrogen peroxide-mediated signaling events.</text>
</comment>
<dbReference type="SUPFAM" id="SSF52833">
    <property type="entry name" value="Thioredoxin-like"/>
    <property type="match status" value="1"/>
</dbReference>
<evidence type="ECO:0000256" key="8">
    <source>
        <dbReference type="ARBA" id="ARBA00023284"/>
    </source>
</evidence>
<dbReference type="Pfam" id="PF00578">
    <property type="entry name" value="AhpC-TSA"/>
    <property type="match status" value="1"/>
</dbReference>
<feature type="active site" description="Cysteine sulfenic acid (-SOH) intermediate; for peroxidase activity" evidence="12">
    <location>
        <position position="43"/>
    </location>
</feature>
<evidence type="ECO:0000259" key="13">
    <source>
        <dbReference type="PROSITE" id="PS51352"/>
    </source>
</evidence>
<dbReference type="AlphaFoldDB" id="A0A0G0LZF4"/>
<evidence type="ECO:0000256" key="9">
    <source>
        <dbReference type="ARBA" id="ARBA00032824"/>
    </source>
</evidence>
<dbReference type="PANTHER" id="PTHR42801:SF4">
    <property type="entry name" value="AHPC_TSA FAMILY PROTEIN"/>
    <property type="match status" value="1"/>
</dbReference>
<keyword evidence="6" id="KW-0560">Oxidoreductase</keyword>
<comment type="catalytic activity">
    <reaction evidence="11">
        <text>a hydroperoxide + [thioredoxin]-dithiol = an alcohol + [thioredoxin]-disulfide + H2O</text>
        <dbReference type="Rhea" id="RHEA:62620"/>
        <dbReference type="Rhea" id="RHEA-COMP:10698"/>
        <dbReference type="Rhea" id="RHEA-COMP:10700"/>
        <dbReference type="ChEBI" id="CHEBI:15377"/>
        <dbReference type="ChEBI" id="CHEBI:29950"/>
        <dbReference type="ChEBI" id="CHEBI:30879"/>
        <dbReference type="ChEBI" id="CHEBI:35924"/>
        <dbReference type="ChEBI" id="CHEBI:50058"/>
        <dbReference type="EC" id="1.11.1.24"/>
    </reaction>
</comment>
<dbReference type="Gene3D" id="3.40.30.10">
    <property type="entry name" value="Glutaredoxin"/>
    <property type="match status" value="1"/>
</dbReference>
<evidence type="ECO:0000256" key="7">
    <source>
        <dbReference type="ARBA" id="ARBA00023157"/>
    </source>
</evidence>
<name>A0A0G0LZF4_UNCC2</name>
<dbReference type="GO" id="GO:0008379">
    <property type="term" value="F:thioredoxin peroxidase activity"/>
    <property type="evidence" value="ECO:0007669"/>
    <property type="project" value="TreeGrafter"/>
</dbReference>
<dbReference type="InterPro" id="IPR036249">
    <property type="entry name" value="Thioredoxin-like_sf"/>
</dbReference>
<dbReference type="GO" id="GO:0045454">
    <property type="term" value="P:cell redox homeostasis"/>
    <property type="evidence" value="ECO:0007669"/>
    <property type="project" value="TreeGrafter"/>
</dbReference>
<dbReference type="STRING" id="1618345.UT18_C0020G0017"/>
<evidence type="ECO:0000256" key="5">
    <source>
        <dbReference type="ARBA" id="ARBA00022862"/>
    </source>
</evidence>
<dbReference type="PATRIC" id="fig|1618345.3.peg.1024"/>
<dbReference type="InterPro" id="IPR050924">
    <property type="entry name" value="Peroxiredoxin_BCP/PrxQ"/>
</dbReference>
<evidence type="ECO:0000256" key="10">
    <source>
        <dbReference type="ARBA" id="ARBA00038489"/>
    </source>
</evidence>
<accession>A0A0G0LZF4</accession>
<evidence type="ECO:0000256" key="11">
    <source>
        <dbReference type="ARBA" id="ARBA00049091"/>
    </source>
</evidence>
<dbReference type="Proteomes" id="UP000034207">
    <property type="component" value="Unassembled WGS sequence"/>
</dbReference>
<dbReference type="FunFam" id="3.40.30.10:FF:000007">
    <property type="entry name" value="Thioredoxin-dependent thiol peroxidase"/>
    <property type="match status" value="1"/>
</dbReference>
<evidence type="ECO:0000256" key="3">
    <source>
        <dbReference type="ARBA" id="ARBA00013017"/>
    </source>
</evidence>
<proteinExistence type="inferred from homology"/>
<dbReference type="CDD" id="cd03017">
    <property type="entry name" value="PRX_BCP"/>
    <property type="match status" value="1"/>
</dbReference>
<keyword evidence="8" id="KW-0676">Redox-active center</keyword>
<protein>
    <recommendedName>
        <fullName evidence="3">thioredoxin-dependent peroxiredoxin</fullName>
        <ecNumber evidence="3">1.11.1.24</ecNumber>
    </recommendedName>
    <alternativeName>
        <fullName evidence="9">Thioredoxin peroxidase</fullName>
    </alternativeName>
</protein>
<evidence type="ECO:0000256" key="2">
    <source>
        <dbReference type="ARBA" id="ARBA00011245"/>
    </source>
</evidence>